<organism evidence="1 2">
    <name type="scientific">Allacma fusca</name>
    <dbReference type="NCBI Taxonomy" id="39272"/>
    <lineage>
        <taxon>Eukaryota</taxon>
        <taxon>Metazoa</taxon>
        <taxon>Ecdysozoa</taxon>
        <taxon>Arthropoda</taxon>
        <taxon>Hexapoda</taxon>
        <taxon>Collembola</taxon>
        <taxon>Symphypleona</taxon>
        <taxon>Sminthuridae</taxon>
        <taxon>Allacma</taxon>
    </lineage>
</organism>
<dbReference type="Proteomes" id="UP000708208">
    <property type="component" value="Unassembled WGS sequence"/>
</dbReference>
<protein>
    <submittedName>
        <fullName evidence="1">Uncharacterized protein</fullName>
    </submittedName>
</protein>
<evidence type="ECO:0000313" key="1">
    <source>
        <dbReference type="EMBL" id="CAG7727148.1"/>
    </source>
</evidence>
<gene>
    <name evidence="1" type="ORF">AFUS01_LOCUS16005</name>
</gene>
<comment type="caution">
    <text evidence="1">The sequence shown here is derived from an EMBL/GenBank/DDBJ whole genome shotgun (WGS) entry which is preliminary data.</text>
</comment>
<keyword evidence="2" id="KW-1185">Reference proteome</keyword>
<dbReference type="EMBL" id="CAJVCH010144347">
    <property type="protein sequence ID" value="CAG7727148.1"/>
    <property type="molecule type" value="Genomic_DNA"/>
</dbReference>
<accession>A0A8J2JTJ8</accession>
<dbReference type="AlphaFoldDB" id="A0A8J2JTJ8"/>
<feature type="non-terminal residue" evidence="1">
    <location>
        <position position="1"/>
    </location>
</feature>
<reference evidence="1" key="1">
    <citation type="submission" date="2021-06" db="EMBL/GenBank/DDBJ databases">
        <authorList>
            <person name="Hodson N. C."/>
            <person name="Mongue J. A."/>
            <person name="Jaron S. K."/>
        </authorList>
    </citation>
    <scope>NUCLEOTIDE SEQUENCE</scope>
</reference>
<name>A0A8J2JTJ8_9HEXA</name>
<sequence length="28" mass="2961">LLPAFDTPSGIPYGYVNLKTGVPNKNGQ</sequence>
<evidence type="ECO:0000313" key="2">
    <source>
        <dbReference type="Proteomes" id="UP000708208"/>
    </source>
</evidence>
<proteinExistence type="predicted"/>
<feature type="non-terminal residue" evidence="1">
    <location>
        <position position="28"/>
    </location>
</feature>